<dbReference type="Proteomes" id="UP001161017">
    <property type="component" value="Unassembled WGS sequence"/>
</dbReference>
<feature type="domain" description="RSE1/DDB1/CPSF1 second beta-propeller" evidence="5">
    <location>
        <begin position="339"/>
        <end position="646"/>
    </location>
</feature>
<dbReference type="InterPro" id="IPR050358">
    <property type="entry name" value="RSE1/DDB1/CFT1"/>
</dbReference>
<dbReference type="Pfam" id="PF03178">
    <property type="entry name" value="CPSF_A"/>
    <property type="match status" value="1"/>
</dbReference>
<proteinExistence type="predicted"/>
<dbReference type="AlphaFoldDB" id="A0AA43QH49"/>
<dbReference type="Gene3D" id="1.10.150.910">
    <property type="match status" value="1"/>
</dbReference>
<dbReference type="Pfam" id="PF10433">
    <property type="entry name" value="Beta-prop_RSE1_1st"/>
    <property type="match status" value="1"/>
</dbReference>
<dbReference type="PANTHER" id="PTHR10644">
    <property type="entry name" value="DNA REPAIR/RNA PROCESSING CPSF FAMILY"/>
    <property type="match status" value="1"/>
</dbReference>
<gene>
    <name evidence="6" type="ORF">OHK93_005676</name>
</gene>
<evidence type="ECO:0000259" key="3">
    <source>
        <dbReference type="Pfam" id="PF03178"/>
    </source>
</evidence>
<organism evidence="6 7">
    <name type="scientific">Ramalina farinacea</name>
    <dbReference type="NCBI Taxonomy" id="258253"/>
    <lineage>
        <taxon>Eukaryota</taxon>
        <taxon>Fungi</taxon>
        <taxon>Dikarya</taxon>
        <taxon>Ascomycota</taxon>
        <taxon>Pezizomycotina</taxon>
        <taxon>Lecanoromycetes</taxon>
        <taxon>OSLEUM clade</taxon>
        <taxon>Lecanoromycetidae</taxon>
        <taxon>Lecanorales</taxon>
        <taxon>Lecanorineae</taxon>
        <taxon>Ramalinaceae</taxon>
        <taxon>Ramalina</taxon>
    </lineage>
</organism>
<dbReference type="InterPro" id="IPR058543">
    <property type="entry name" value="Beta-prop_RSE1/DDB1/CPSF1_2nd"/>
</dbReference>
<accession>A0AA43QH49</accession>
<dbReference type="GO" id="GO:0005634">
    <property type="term" value="C:nucleus"/>
    <property type="evidence" value="ECO:0007669"/>
    <property type="project" value="UniProtKB-SubCell"/>
</dbReference>
<evidence type="ECO:0008006" key="8">
    <source>
        <dbReference type="Google" id="ProtNLM"/>
    </source>
</evidence>
<dbReference type="Pfam" id="PF23726">
    <property type="entry name" value="Beta-prop_RSE1_2nd"/>
    <property type="match status" value="1"/>
</dbReference>
<evidence type="ECO:0000259" key="5">
    <source>
        <dbReference type="Pfam" id="PF23726"/>
    </source>
</evidence>
<evidence type="ECO:0000256" key="2">
    <source>
        <dbReference type="ARBA" id="ARBA00023242"/>
    </source>
</evidence>
<reference evidence="6" key="1">
    <citation type="journal article" date="2023" name="Genome Biol. Evol.">
        <title>First Whole Genome Sequence and Flow Cytometry Genome Size Data for the Lichen-Forming Fungus Ramalina farinacea (Ascomycota).</title>
        <authorList>
            <person name="Llewellyn T."/>
            <person name="Mian S."/>
            <person name="Hill R."/>
            <person name="Leitch I.J."/>
            <person name="Gaya E."/>
        </authorList>
    </citation>
    <scope>NUCLEOTIDE SEQUENCE</scope>
    <source>
        <strain evidence="6">LIQ254RAFAR</strain>
    </source>
</reference>
<dbReference type="Gene3D" id="2.130.10.10">
    <property type="entry name" value="YVTN repeat-like/Quinoprotein amine dehydrogenase"/>
    <property type="match status" value="3"/>
</dbReference>
<dbReference type="EMBL" id="JAPUFD010000003">
    <property type="protein sequence ID" value="MDI1486448.1"/>
    <property type="molecule type" value="Genomic_DNA"/>
</dbReference>
<feature type="domain" description="RSE1/DDB1/CPSF1 first beta-propeller" evidence="4">
    <location>
        <begin position="2"/>
        <end position="278"/>
    </location>
</feature>
<comment type="subcellular location">
    <subcellularLocation>
        <location evidence="1">Nucleus</location>
    </subcellularLocation>
</comment>
<evidence type="ECO:0000313" key="7">
    <source>
        <dbReference type="Proteomes" id="UP001161017"/>
    </source>
</evidence>
<protein>
    <recommendedName>
        <fullName evidence="8">DNA damage-binding protein 1</fullName>
    </recommendedName>
</protein>
<keyword evidence="2" id="KW-0539">Nucleus</keyword>
<evidence type="ECO:0000259" key="4">
    <source>
        <dbReference type="Pfam" id="PF10433"/>
    </source>
</evidence>
<sequence length="1053" mass="115414">MYFTAAWDPGSNQLQTENSYLDQADKTSRDSPTQAKCLIDPTNAFIAMLLYDGIVTIMPLISNSKKKALGSFDFIGGPIPTRISDLFIRSCTFLYPHRTDKDPARLAFLFEDSQQRVCLSVRALDYSAGASGESGSADLENVLAMRDDIELGASHLIPVPGPVHGILVLAETKIFYFRDVDDSPIEQPLQKATQFVAWTELDEFRWLMADEYGTLYLFMLLLDDSKVSGWKMDALGKTSRASVLVYLDGGHVFIGSHQGDSQVMRIVPGGLELIQTISNIAPILDFAIMDMGNRSAEGQTNEYSSGQARLVTGSGVFDDGSLRSVRSGVGLEEQGIVGDMDNAINIFALRSTPGSKYDDLLLVSFINESRAFTFSADGEIEEQADCLSLRLTESTLLIHPIDEHHFVQVTPSSARLVDIESSMMLDEWSVPTGQSITSASASGTSLLIAIDGLELGIFALRGKMTLRKTRQFPEGQIACVHVSEVAPHMCLVGFWQSHEIVIVKADDLTTMKKQRISDDPTSIPRSMLLKNLLPSNNATPTPTLLVSMATGEVVTFAADPETMALSSQKSTVLGTEQANLIPVPGREAGLSNVFATCDHPSLIYGSEGRIVYSAVTAEKATSVCSFNSELYPGALAIATPEDIRIALVDAERTTHVQTLHVGELVRRVAYSPSLKAFGIGTIHRRLLGTEEIVRSRFKLADEVLFKELDSFDLNEEELVESVIRAEVKEDEGDLVERFIVGTTYMDDNEQDDAIRGRILVFAVVTGRALRLITELPVKGACRALACIDGRIIAALIKTVVIYALNSSRLQKLCTYRTSTAPIDLAVHEPTKQIAIADLMKSISIVTYRPPSSDTPHETSHKLEETGRHFQTAWSTAVARVGVDMWLESDAEGNLIVLAQDPHALTADDKRRLRAISEIRLGEMVNRIRPIKVTVAPTAVVAPSAFMATVEGGVYLFGLIAPAYLDLMIRLQTALAPRVASLGNIPFNKYRAYRSQVREADEPERFVDGELVEEFLNLSASEQEQVVEELGAVAQEKGGLEGIREMVESLRRLH</sequence>
<feature type="domain" description="RSE1/DDB1/CPSF1 C-terminal" evidence="3">
    <location>
        <begin position="695"/>
        <end position="1015"/>
    </location>
</feature>
<dbReference type="InterPro" id="IPR015943">
    <property type="entry name" value="WD40/YVTN_repeat-like_dom_sf"/>
</dbReference>
<name>A0AA43QH49_9LECA</name>
<dbReference type="InterPro" id="IPR018846">
    <property type="entry name" value="Beta-prop_RSE1/DDB1/CPSF1_1st"/>
</dbReference>
<comment type="caution">
    <text evidence="6">The sequence shown here is derived from an EMBL/GenBank/DDBJ whole genome shotgun (WGS) entry which is preliminary data.</text>
</comment>
<dbReference type="InterPro" id="IPR004871">
    <property type="entry name" value="RSE1/DDB1/CPSF1_C"/>
</dbReference>
<evidence type="ECO:0000256" key="1">
    <source>
        <dbReference type="ARBA" id="ARBA00004123"/>
    </source>
</evidence>
<dbReference type="GO" id="GO:0003676">
    <property type="term" value="F:nucleic acid binding"/>
    <property type="evidence" value="ECO:0007669"/>
    <property type="project" value="InterPro"/>
</dbReference>
<evidence type="ECO:0000313" key="6">
    <source>
        <dbReference type="EMBL" id="MDI1486448.1"/>
    </source>
</evidence>
<keyword evidence="7" id="KW-1185">Reference proteome</keyword>